<gene>
    <name evidence="1" type="ORF">P691DRAFT_794940</name>
</gene>
<name>A0A9P5WW41_9AGAR</name>
<dbReference type="Proteomes" id="UP000807342">
    <property type="component" value="Unassembled WGS sequence"/>
</dbReference>
<dbReference type="OrthoDB" id="5596707at2759"/>
<reference evidence="1" key="1">
    <citation type="submission" date="2020-11" db="EMBL/GenBank/DDBJ databases">
        <authorList>
            <consortium name="DOE Joint Genome Institute"/>
            <person name="Ahrendt S."/>
            <person name="Riley R."/>
            <person name="Andreopoulos W."/>
            <person name="Labutti K."/>
            <person name="Pangilinan J."/>
            <person name="Ruiz-Duenas F.J."/>
            <person name="Barrasa J.M."/>
            <person name="Sanchez-Garcia M."/>
            <person name="Camarero S."/>
            <person name="Miyauchi S."/>
            <person name="Serrano A."/>
            <person name="Linde D."/>
            <person name="Babiker R."/>
            <person name="Drula E."/>
            <person name="Ayuso-Fernandez I."/>
            <person name="Pacheco R."/>
            <person name="Padilla G."/>
            <person name="Ferreira P."/>
            <person name="Barriuso J."/>
            <person name="Kellner H."/>
            <person name="Castanera R."/>
            <person name="Alfaro M."/>
            <person name="Ramirez L."/>
            <person name="Pisabarro A.G."/>
            <person name="Kuo A."/>
            <person name="Tritt A."/>
            <person name="Lipzen A."/>
            <person name="He G."/>
            <person name="Yan M."/>
            <person name="Ng V."/>
            <person name="Cullen D."/>
            <person name="Martin F."/>
            <person name="Rosso M.-N."/>
            <person name="Henrissat B."/>
            <person name="Hibbett D."/>
            <person name="Martinez A.T."/>
            <person name="Grigoriev I.V."/>
        </authorList>
    </citation>
    <scope>NUCLEOTIDE SEQUENCE</scope>
    <source>
        <strain evidence="1">MF-IS2</strain>
    </source>
</reference>
<proteinExistence type="predicted"/>
<protein>
    <submittedName>
        <fullName evidence="1">Uncharacterized protein</fullName>
    </submittedName>
</protein>
<accession>A0A9P5WW41</accession>
<organism evidence="1 2">
    <name type="scientific">Macrolepiota fuliginosa MF-IS2</name>
    <dbReference type="NCBI Taxonomy" id="1400762"/>
    <lineage>
        <taxon>Eukaryota</taxon>
        <taxon>Fungi</taxon>
        <taxon>Dikarya</taxon>
        <taxon>Basidiomycota</taxon>
        <taxon>Agaricomycotina</taxon>
        <taxon>Agaricomycetes</taxon>
        <taxon>Agaricomycetidae</taxon>
        <taxon>Agaricales</taxon>
        <taxon>Agaricineae</taxon>
        <taxon>Agaricaceae</taxon>
        <taxon>Macrolepiota</taxon>
    </lineage>
</organism>
<sequence>MDGTVTLTQKELYAIAPDVRKHVKEQITTYWVPLGPIPASISSTETQYSNNMTSATFLHHQLSPPANTVIVANPVEELHTITLELDGKFVVDVILDEGSQLGLPLFSKQNMLMESVNASKEMTLGLLQDLPVQIRSSIFYLQVQVFENTPYKMLLRQLFLTLTQVQTYHYSNGDSHIMLLDPNTKESLTIPTMV</sequence>
<dbReference type="AlphaFoldDB" id="A0A9P5WW41"/>
<comment type="caution">
    <text evidence="1">The sequence shown here is derived from an EMBL/GenBank/DDBJ whole genome shotgun (WGS) entry which is preliminary data.</text>
</comment>
<keyword evidence="2" id="KW-1185">Reference proteome</keyword>
<dbReference type="EMBL" id="MU153150">
    <property type="protein sequence ID" value="KAF9439924.1"/>
    <property type="molecule type" value="Genomic_DNA"/>
</dbReference>
<evidence type="ECO:0000313" key="2">
    <source>
        <dbReference type="Proteomes" id="UP000807342"/>
    </source>
</evidence>
<evidence type="ECO:0000313" key="1">
    <source>
        <dbReference type="EMBL" id="KAF9439924.1"/>
    </source>
</evidence>